<dbReference type="AlphaFoldDB" id="A0A0C3CEV1"/>
<reference evidence="2" key="2">
    <citation type="submission" date="2015-01" db="EMBL/GenBank/DDBJ databases">
        <title>Evolutionary Origins and Diversification of the Mycorrhizal Mutualists.</title>
        <authorList>
            <consortium name="DOE Joint Genome Institute"/>
            <consortium name="Mycorrhizal Genomics Consortium"/>
            <person name="Kohler A."/>
            <person name="Kuo A."/>
            <person name="Nagy L.G."/>
            <person name="Floudas D."/>
            <person name="Copeland A."/>
            <person name="Barry K.W."/>
            <person name="Cichocki N."/>
            <person name="Veneault-Fourrey C."/>
            <person name="LaButti K."/>
            <person name="Lindquist E.A."/>
            <person name="Lipzen A."/>
            <person name="Lundell T."/>
            <person name="Morin E."/>
            <person name="Murat C."/>
            <person name="Riley R."/>
            <person name="Ohm R."/>
            <person name="Sun H."/>
            <person name="Tunlid A."/>
            <person name="Henrissat B."/>
            <person name="Grigoriev I.V."/>
            <person name="Hibbett D.S."/>
            <person name="Martin F."/>
        </authorList>
    </citation>
    <scope>NUCLEOTIDE SEQUENCE [LARGE SCALE GENOMIC DNA]</scope>
    <source>
        <strain evidence="2">h7</strain>
    </source>
</reference>
<evidence type="ECO:0000313" key="2">
    <source>
        <dbReference type="Proteomes" id="UP000053424"/>
    </source>
</evidence>
<dbReference type="HOGENOM" id="CLU_2590023_0_0_1"/>
<organism evidence="1 2">
    <name type="scientific">Hebeloma cylindrosporum</name>
    <dbReference type="NCBI Taxonomy" id="76867"/>
    <lineage>
        <taxon>Eukaryota</taxon>
        <taxon>Fungi</taxon>
        <taxon>Dikarya</taxon>
        <taxon>Basidiomycota</taxon>
        <taxon>Agaricomycotina</taxon>
        <taxon>Agaricomycetes</taxon>
        <taxon>Agaricomycetidae</taxon>
        <taxon>Agaricales</taxon>
        <taxon>Agaricineae</taxon>
        <taxon>Hymenogastraceae</taxon>
        <taxon>Hebeloma</taxon>
    </lineage>
</organism>
<dbReference type="Proteomes" id="UP000053424">
    <property type="component" value="Unassembled WGS sequence"/>
</dbReference>
<protein>
    <submittedName>
        <fullName evidence="1">Uncharacterized protein</fullName>
    </submittedName>
</protein>
<evidence type="ECO:0000313" key="1">
    <source>
        <dbReference type="EMBL" id="KIM42724.1"/>
    </source>
</evidence>
<keyword evidence="2" id="KW-1185">Reference proteome</keyword>
<name>A0A0C3CEV1_HEBCY</name>
<proteinExistence type="predicted"/>
<reference evidence="1 2" key="1">
    <citation type="submission" date="2014-04" db="EMBL/GenBank/DDBJ databases">
        <authorList>
            <consortium name="DOE Joint Genome Institute"/>
            <person name="Kuo A."/>
            <person name="Gay G."/>
            <person name="Dore J."/>
            <person name="Kohler A."/>
            <person name="Nagy L.G."/>
            <person name="Floudas D."/>
            <person name="Copeland A."/>
            <person name="Barry K.W."/>
            <person name="Cichocki N."/>
            <person name="Veneault-Fourrey C."/>
            <person name="LaButti K."/>
            <person name="Lindquist E.A."/>
            <person name="Lipzen A."/>
            <person name="Lundell T."/>
            <person name="Morin E."/>
            <person name="Murat C."/>
            <person name="Sun H."/>
            <person name="Tunlid A."/>
            <person name="Henrissat B."/>
            <person name="Grigoriev I.V."/>
            <person name="Hibbett D.S."/>
            <person name="Martin F."/>
            <person name="Nordberg H.P."/>
            <person name="Cantor M.N."/>
            <person name="Hua S.X."/>
        </authorList>
    </citation>
    <scope>NUCLEOTIDE SEQUENCE [LARGE SCALE GENOMIC DNA]</scope>
    <source>
        <strain evidence="2">h7</strain>
    </source>
</reference>
<sequence length="80" mass="8716">MSNVQPSRPTWRMRRLSDLTVPLRNACSITLNSISVTCCFAVGLLTTESTRNLVSSAYLTKAVDRYLCPTKAAAVGLRPA</sequence>
<accession>A0A0C3CEV1</accession>
<dbReference type="EMBL" id="KN831777">
    <property type="protein sequence ID" value="KIM42724.1"/>
    <property type="molecule type" value="Genomic_DNA"/>
</dbReference>
<gene>
    <name evidence="1" type="ORF">M413DRAFT_444395</name>
</gene>